<feature type="region of interest" description="Disordered" evidence="1">
    <location>
        <begin position="1"/>
        <end position="21"/>
    </location>
</feature>
<name>A0A175YNL2_DAUCS</name>
<gene>
    <name evidence="2" type="ORF">DCAR_027857</name>
</gene>
<reference evidence="2" key="1">
    <citation type="journal article" date="2016" name="Nat. Genet.">
        <title>A high-quality carrot genome assembly provides new insights into carotenoid accumulation and asterid genome evolution.</title>
        <authorList>
            <person name="Iorizzo M."/>
            <person name="Ellison S."/>
            <person name="Senalik D."/>
            <person name="Zeng P."/>
            <person name="Satapoomin P."/>
            <person name="Huang J."/>
            <person name="Bowman M."/>
            <person name="Iovene M."/>
            <person name="Sanseverino W."/>
            <person name="Cavagnaro P."/>
            <person name="Yildiz M."/>
            <person name="Macko-Podgorni A."/>
            <person name="Moranska E."/>
            <person name="Grzebelus E."/>
            <person name="Grzebelus D."/>
            <person name="Ashrafi H."/>
            <person name="Zheng Z."/>
            <person name="Cheng S."/>
            <person name="Spooner D."/>
            <person name="Van Deynze A."/>
            <person name="Simon P."/>
        </authorList>
    </citation>
    <scope>NUCLEOTIDE SEQUENCE [LARGE SCALE GENOMIC DNA]</scope>
    <source>
        <tissue evidence="2">Leaf</tissue>
    </source>
</reference>
<dbReference type="Gramene" id="KZM84721">
    <property type="protein sequence ID" value="KZM84721"/>
    <property type="gene ID" value="DCAR_027857"/>
</dbReference>
<proteinExistence type="predicted"/>
<protein>
    <submittedName>
        <fullName evidence="2">Uncharacterized protein</fullName>
    </submittedName>
</protein>
<organism evidence="2">
    <name type="scientific">Daucus carota subsp. sativus</name>
    <name type="common">Carrot</name>
    <dbReference type="NCBI Taxonomy" id="79200"/>
    <lineage>
        <taxon>Eukaryota</taxon>
        <taxon>Viridiplantae</taxon>
        <taxon>Streptophyta</taxon>
        <taxon>Embryophyta</taxon>
        <taxon>Tracheophyta</taxon>
        <taxon>Spermatophyta</taxon>
        <taxon>Magnoliopsida</taxon>
        <taxon>eudicotyledons</taxon>
        <taxon>Gunneridae</taxon>
        <taxon>Pentapetalae</taxon>
        <taxon>asterids</taxon>
        <taxon>campanulids</taxon>
        <taxon>Apiales</taxon>
        <taxon>Apiaceae</taxon>
        <taxon>Apioideae</taxon>
        <taxon>Scandiceae</taxon>
        <taxon>Daucinae</taxon>
        <taxon>Daucus</taxon>
        <taxon>Daucus sect. Daucus</taxon>
    </lineage>
</organism>
<feature type="compositionally biased region" description="Polar residues" evidence="1">
    <location>
        <begin position="1"/>
        <end position="13"/>
    </location>
</feature>
<accession>A0A175YNL2</accession>
<comment type="caution">
    <text evidence="2">The sequence shown here is derived from an EMBL/GenBank/DDBJ whole genome shotgun (WGS) entry which is preliminary data.</text>
</comment>
<evidence type="ECO:0000256" key="1">
    <source>
        <dbReference type="SAM" id="MobiDB-lite"/>
    </source>
</evidence>
<dbReference type="AlphaFoldDB" id="A0A175YNL2"/>
<sequence>MNTKRLNQSGQKASTKRLQTRHSCPLYLHQVQRNPRTQRFMEMLYFQTLKQNMKKHDEVPAARKFNV</sequence>
<evidence type="ECO:0000313" key="2">
    <source>
        <dbReference type="EMBL" id="KZM84721.1"/>
    </source>
</evidence>
<dbReference type="EMBL" id="LNRQ01000008">
    <property type="protein sequence ID" value="KZM84721.1"/>
    <property type="molecule type" value="Genomic_DNA"/>
</dbReference>